<dbReference type="Pfam" id="PF07369">
    <property type="entry name" value="DUF1488"/>
    <property type="match status" value="1"/>
</dbReference>
<keyword evidence="2" id="KW-1185">Reference proteome</keyword>
<proteinExistence type="predicted"/>
<dbReference type="Proteomes" id="UP001219630">
    <property type="component" value="Chromosome"/>
</dbReference>
<accession>A0ABY8G464</accession>
<dbReference type="SUPFAM" id="SSF160272">
    <property type="entry name" value="Shew3726-like"/>
    <property type="match status" value="1"/>
</dbReference>
<dbReference type="InterPro" id="IPR009962">
    <property type="entry name" value="DUF1488"/>
</dbReference>
<evidence type="ECO:0000313" key="2">
    <source>
        <dbReference type="Proteomes" id="UP001219630"/>
    </source>
</evidence>
<dbReference type="RefSeq" id="WP_125260826.1">
    <property type="nucleotide sequence ID" value="NZ_CP114280.1"/>
</dbReference>
<gene>
    <name evidence="1" type="ORF">O1Q98_13805</name>
</gene>
<dbReference type="EMBL" id="CP114280">
    <property type="protein sequence ID" value="WFN54733.1"/>
    <property type="molecule type" value="Genomic_DNA"/>
</dbReference>
<protein>
    <submittedName>
        <fullName evidence="1">DUF1488 domain-containing protein</fullName>
    </submittedName>
</protein>
<reference evidence="1 2" key="1">
    <citation type="submission" date="2022-12" db="EMBL/GenBank/DDBJ databases">
        <title>Complete genome sequencing of Dickeya lacustris type strain LMG30899.</title>
        <authorList>
            <person name="Dobhal S."/>
            <person name="Arizala D."/>
            <person name="Arif M."/>
        </authorList>
    </citation>
    <scope>NUCLEOTIDE SEQUENCE [LARGE SCALE GENOMIC DNA]</scope>
    <source>
        <strain evidence="1 2">LMG30899</strain>
    </source>
</reference>
<sequence length="94" mass="11073">MNQHIQYPDREAWSDDEYAIVFPVLVGGFQHDCVLGQSTLLARYGNKAPEQWLALFRQHRWDWEEEFERAIRNDEYDDVGRFVLPSDGVNQTDA</sequence>
<evidence type="ECO:0000313" key="1">
    <source>
        <dbReference type="EMBL" id="WFN54733.1"/>
    </source>
</evidence>
<dbReference type="Gene3D" id="3.30.160.140">
    <property type="entry name" value="Shew3726-like"/>
    <property type="match status" value="1"/>
</dbReference>
<organism evidence="1 2">
    <name type="scientific">Dickeya lacustris</name>
    <dbReference type="NCBI Taxonomy" id="2259638"/>
    <lineage>
        <taxon>Bacteria</taxon>
        <taxon>Pseudomonadati</taxon>
        <taxon>Pseudomonadota</taxon>
        <taxon>Gammaproteobacteria</taxon>
        <taxon>Enterobacterales</taxon>
        <taxon>Pectobacteriaceae</taxon>
        <taxon>Dickeya</taxon>
    </lineage>
</organism>
<dbReference type="InterPro" id="IPR036692">
    <property type="entry name" value="Shew3726-like_sf"/>
</dbReference>
<name>A0ABY8G464_9GAMM</name>